<protein>
    <recommendedName>
        <fullName evidence="12">Protease HtpX homolog</fullName>
        <ecNumber evidence="12">3.4.24.-</ecNumber>
    </recommendedName>
</protein>
<evidence type="ECO:0000256" key="4">
    <source>
        <dbReference type="ARBA" id="ARBA00022670"/>
    </source>
</evidence>
<dbReference type="CDD" id="cd07340">
    <property type="entry name" value="M48B_Htpx_like"/>
    <property type="match status" value="1"/>
</dbReference>
<evidence type="ECO:0000313" key="15">
    <source>
        <dbReference type="Proteomes" id="UP000051096"/>
    </source>
</evidence>
<comment type="caution">
    <text evidence="14">The sequence shown here is derived from an EMBL/GenBank/DDBJ whole genome shotgun (WGS) entry which is preliminary data.</text>
</comment>
<evidence type="ECO:0000256" key="11">
    <source>
        <dbReference type="ARBA" id="ARBA00023136"/>
    </source>
</evidence>
<keyword evidence="9 12" id="KW-1133">Transmembrane helix</keyword>
<dbReference type="InterPro" id="IPR001915">
    <property type="entry name" value="Peptidase_M48"/>
</dbReference>
<gene>
    <name evidence="12" type="primary">htpX</name>
    <name evidence="14" type="ORF">AMJ87_00200</name>
</gene>
<dbReference type="PATRIC" id="fig|1703780.3.peg.1579"/>
<feature type="active site" evidence="12">
    <location>
        <position position="146"/>
    </location>
</feature>
<keyword evidence="4 12" id="KW-0645">Protease</keyword>
<dbReference type="AlphaFoldDB" id="A0A0S8GLR3"/>
<evidence type="ECO:0000256" key="9">
    <source>
        <dbReference type="ARBA" id="ARBA00022989"/>
    </source>
</evidence>
<evidence type="ECO:0000313" key="14">
    <source>
        <dbReference type="EMBL" id="KPK73903.1"/>
    </source>
</evidence>
<name>A0A0S8GLR3_UNCW3</name>
<feature type="binding site" evidence="12">
    <location>
        <position position="145"/>
    </location>
    <ligand>
        <name>Zn(2+)</name>
        <dbReference type="ChEBI" id="CHEBI:29105"/>
        <note>catalytic</note>
    </ligand>
</feature>
<dbReference type="GO" id="GO:0004222">
    <property type="term" value="F:metalloendopeptidase activity"/>
    <property type="evidence" value="ECO:0007669"/>
    <property type="project" value="UniProtKB-UniRule"/>
</dbReference>
<keyword evidence="10 12" id="KW-0482">Metalloprotease</keyword>
<dbReference type="EMBL" id="LJUO01000001">
    <property type="protein sequence ID" value="KPK73903.1"/>
    <property type="molecule type" value="Genomic_DNA"/>
</dbReference>
<accession>A0A0S8GLR3</accession>
<keyword evidence="11 12" id="KW-0472">Membrane</keyword>
<comment type="cofactor">
    <cofactor evidence="12">
        <name>Zn(2+)</name>
        <dbReference type="ChEBI" id="CHEBI:29105"/>
    </cofactor>
    <text evidence="12">Binds 1 zinc ion per subunit.</text>
</comment>
<evidence type="ECO:0000259" key="13">
    <source>
        <dbReference type="Pfam" id="PF01435"/>
    </source>
</evidence>
<evidence type="ECO:0000256" key="3">
    <source>
        <dbReference type="ARBA" id="ARBA00022475"/>
    </source>
</evidence>
<keyword evidence="5 12" id="KW-0812">Transmembrane</keyword>
<evidence type="ECO:0000256" key="6">
    <source>
        <dbReference type="ARBA" id="ARBA00022723"/>
    </source>
</evidence>
<dbReference type="Pfam" id="PF01435">
    <property type="entry name" value="Peptidase_M48"/>
    <property type="match status" value="1"/>
</dbReference>
<organism evidence="14 15">
    <name type="scientific">candidate division WOR_3 bacterium SM23_60</name>
    <dbReference type="NCBI Taxonomy" id="1703780"/>
    <lineage>
        <taxon>Bacteria</taxon>
        <taxon>Bacteria division WOR-3</taxon>
    </lineage>
</organism>
<evidence type="ECO:0000256" key="12">
    <source>
        <dbReference type="HAMAP-Rule" id="MF_00188"/>
    </source>
</evidence>
<feature type="binding site" evidence="12">
    <location>
        <position position="149"/>
    </location>
    <ligand>
        <name>Zn(2+)</name>
        <dbReference type="ChEBI" id="CHEBI:29105"/>
        <note>catalytic</note>
    </ligand>
</feature>
<feature type="transmembrane region" description="Helical" evidence="12">
    <location>
        <begin position="195"/>
        <end position="216"/>
    </location>
</feature>
<dbReference type="GO" id="GO:0006508">
    <property type="term" value="P:proteolysis"/>
    <property type="evidence" value="ECO:0007669"/>
    <property type="project" value="UniProtKB-KW"/>
</dbReference>
<dbReference type="InterPro" id="IPR050083">
    <property type="entry name" value="HtpX_protease"/>
</dbReference>
<dbReference type="EC" id="3.4.24.-" evidence="12"/>
<dbReference type="GO" id="GO:0008270">
    <property type="term" value="F:zinc ion binding"/>
    <property type="evidence" value="ECO:0007669"/>
    <property type="project" value="UniProtKB-UniRule"/>
</dbReference>
<keyword evidence="6 12" id="KW-0479">Metal-binding</keyword>
<feature type="transmembrane region" description="Helical" evidence="12">
    <location>
        <begin position="40"/>
        <end position="61"/>
    </location>
</feature>
<evidence type="ECO:0000256" key="1">
    <source>
        <dbReference type="ARBA" id="ARBA00004651"/>
    </source>
</evidence>
<dbReference type="PANTHER" id="PTHR43221">
    <property type="entry name" value="PROTEASE HTPX"/>
    <property type="match status" value="1"/>
</dbReference>
<proteinExistence type="inferred from homology"/>
<dbReference type="GO" id="GO:0005886">
    <property type="term" value="C:plasma membrane"/>
    <property type="evidence" value="ECO:0007669"/>
    <property type="project" value="UniProtKB-SubCell"/>
</dbReference>
<evidence type="ECO:0000256" key="8">
    <source>
        <dbReference type="ARBA" id="ARBA00022833"/>
    </source>
</evidence>
<evidence type="ECO:0000256" key="5">
    <source>
        <dbReference type="ARBA" id="ARBA00022692"/>
    </source>
</evidence>
<evidence type="ECO:0000256" key="2">
    <source>
        <dbReference type="ARBA" id="ARBA00009779"/>
    </source>
</evidence>
<evidence type="ECO:0000256" key="7">
    <source>
        <dbReference type="ARBA" id="ARBA00022801"/>
    </source>
</evidence>
<reference evidence="14 15" key="1">
    <citation type="journal article" date="2015" name="Microbiome">
        <title>Genomic resolution of linkages in carbon, nitrogen, and sulfur cycling among widespread estuary sediment bacteria.</title>
        <authorList>
            <person name="Baker B.J."/>
            <person name="Lazar C.S."/>
            <person name="Teske A.P."/>
            <person name="Dick G.J."/>
        </authorList>
    </citation>
    <scope>NUCLEOTIDE SEQUENCE [LARGE SCALE GENOMIC DNA]</scope>
    <source>
        <strain evidence="14">SM23_60</strain>
    </source>
</reference>
<dbReference type="HAMAP" id="MF_00188">
    <property type="entry name" value="Pept_M48_protease_HtpX"/>
    <property type="match status" value="1"/>
</dbReference>
<feature type="binding site" evidence="12">
    <location>
        <position position="225"/>
    </location>
    <ligand>
        <name>Zn(2+)</name>
        <dbReference type="ChEBI" id="CHEBI:29105"/>
        <note>catalytic</note>
    </ligand>
</feature>
<keyword evidence="8 12" id="KW-0862">Zinc</keyword>
<feature type="domain" description="Peptidase M48" evidence="13">
    <location>
        <begin position="79"/>
        <end position="298"/>
    </location>
</feature>
<keyword evidence="7 12" id="KW-0378">Hydrolase</keyword>
<keyword evidence="3 12" id="KW-1003">Cell membrane</keyword>
<dbReference type="Gene3D" id="3.30.2010.10">
    <property type="entry name" value="Metalloproteases ('zincins'), catalytic domain"/>
    <property type="match status" value="1"/>
</dbReference>
<sequence length="301" mass="33439">MRETLYDLIAANKRKTFLFIVVTSLFLGVLGYAVVEVLDWGVSGYIFFGLFIIVYNIVLYYNSDKIALKATGSVPADPEEFRMLHNVVEEVTIAAGIPKPKVYITPTPAPNAFATGRNPQNASLAVTTGLLEIMNRQELQGVIAHEISHIRNYDMLLMTVVAAIGGLIILLRDFFLRSLLWGGRRRDRRSSGRAGLILLIIGLVLAVIAPIFVVLIRAAISRQREYLADASGAYITRYPQGLAQALAKLRDSTDKMKRASDANAHLFIANPFGKDRLDVTSMFATHPPIDKRIERLNRLVI</sequence>
<dbReference type="Proteomes" id="UP000051096">
    <property type="component" value="Unassembled WGS sequence"/>
</dbReference>
<dbReference type="InterPro" id="IPR022919">
    <property type="entry name" value="Pept_M48_protease_HtpX"/>
</dbReference>
<comment type="subcellular location">
    <subcellularLocation>
        <location evidence="1 12">Cell membrane</location>
        <topology evidence="1 12">Multi-pass membrane protein</topology>
    </subcellularLocation>
</comment>
<evidence type="ECO:0000256" key="10">
    <source>
        <dbReference type="ARBA" id="ARBA00023049"/>
    </source>
</evidence>
<comment type="similarity">
    <text evidence="2 12">Belongs to the peptidase M48B family.</text>
</comment>
<feature type="transmembrane region" description="Helical" evidence="12">
    <location>
        <begin position="155"/>
        <end position="175"/>
    </location>
</feature>
<dbReference type="PANTHER" id="PTHR43221:SF1">
    <property type="entry name" value="PROTEASE HTPX"/>
    <property type="match status" value="1"/>
</dbReference>
<feature type="transmembrane region" description="Helical" evidence="12">
    <location>
        <begin position="16"/>
        <end position="34"/>
    </location>
</feature>